<evidence type="ECO:0000313" key="1">
    <source>
        <dbReference type="EMBL" id="KAK7368033.1"/>
    </source>
</evidence>
<sequence length="86" mass="10143">MLQDASSTKEGVPPVMDAANTKELTLAINNEERMKFLLTCLLWMDKEEVEVHLEEDFEKSPSAARFEKESKFFSKFWADRWKRRIS</sequence>
<evidence type="ECO:0000313" key="2">
    <source>
        <dbReference type="Proteomes" id="UP001374584"/>
    </source>
</evidence>
<comment type="caution">
    <text evidence="1">The sequence shown here is derived from an EMBL/GenBank/DDBJ whole genome shotgun (WGS) entry which is preliminary data.</text>
</comment>
<gene>
    <name evidence="1" type="ORF">VNO80_10055</name>
</gene>
<name>A0AAN9NDT4_PHACN</name>
<keyword evidence="2" id="KW-1185">Reference proteome</keyword>
<protein>
    <submittedName>
        <fullName evidence="1">Uncharacterized protein</fullName>
    </submittedName>
</protein>
<dbReference type="Proteomes" id="UP001374584">
    <property type="component" value="Unassembled WGS sequence"/>
</dbReference>
<organism evidence="1 2">
    <name type="scientific">Phaseolus coccineus</name>
    <name type="common">Scarlet runner bean</name>
    <name type="synonym">Phaseolus multiflorus</name>
    <dbReference type="NCBI Taxonomy" id="3886"/>
    <lineage>
        <taxon>Eukaryota</taxon>
        <taxon>Viridiplantae</taxon>
        <taxon>Streptophyta</taxon>
        <taxon>Embryophyta</taxon>
        <taxon>Tracheophyta</taxon>
        <taxon>Spermatophyta</taxon>
        <taxon>Magnoliopsida</taxon>
        <taxon>eudicotyledons</taxon>
        <taxon>Gunneridae</taxon>
        <taxon>Pentapetalae</taxon>
        <taxon>rosids</taxon>
        <taxon>fabids</taxon>
        <taxon>Fabales</taxon>
        <taxon>Fabaceae</taxon>
        <taxon>Papilionoideae</taxon>
        <taxon>50 kb inversion clade</taxon>
        <taxon>NPAAA clade</taxon>
        <taxon>indigoferoid/millettioid clade</taxon>
        <taxon>Phaseoleae</taxon>
        <taxon>Phaseolus</taxon>
    </lineage>
</organism>
<dbReference type="AlphaFoldDB" id="A0AAN9NDT4"/>
<reference evidence="1 2" key="1">
    <citation type="submission" date="2024-01" db="EMBL/GenBank/DDBJ databases">
        <title>The genomes of 5 underutilized Papilionoideae crops provide insights into root nodulation and disease resistanc.</title>
        <authorList>
            <person name="Jiang F."/>
        </authorList>
    </citation>
    <scope>NUCLEOTIDE SEQUENCE [LARGE SCALE GENOMIC DNA]</scope>
    <source>
        <strain evidence="1">JINMINGXINNONG_FW02</strain>
        <tissue evidence="1">Leaves</tissue>
    </source>
</reference>
<dbReference type="EMBL" id="JAYMYR010000004">
    <property type="protein sequence ID" value="KAK7368033.1"/>
    <property type="molecule type" value="Genomic_DNA"/>
</dbReference>
<proteinExistence type="predicted"/>
<accession>A0AAN9NDT4</accession>